<dbReference type="GO" id="GO:0005737">
    <property type="term" value="C:cytoplasm"/>
    <property type="evidence" value="ECO:0007669"/>
    <property type="project" value="InterPro"/>
</dbReference>
<comment type="similarity">
    <text evidence="5">In the N-terminal section; belongs to the NADH:flavin oxidoreductase/NADH oxidase family.</text>
</comment>
<accession>B0VG14</accession>
<evidence type="ECO:0000256" key="6">
    <source>
        <dbReference type="ARBA" id="ARBA00022485"/>
    </source>
</evidence>
<evidence type="ECO:0000256" key="8">
    <source>
        <dbReference type="ARBA" id="ARBA00022643"/>
    </source>
</evidence>
<keyword evidence="7" id="KW-0285">Flavoprotein</keyword>
<dbReference type="GO" id="GO:0051539">
    <property type="term" value="F:4 iron, 4 sulfur cluster binding"/>
    <property type="evidence" value="ECO:0007669"/>
    <property type="project" value="UniProtKB-KW"/>
</dbReference>
<evidence type="ECO:0000313" key="27">
    <source>
        <dbReference type="Proteomes" id="UP000002019"/>
    </source>
</evidence>
<reference evidence="26 27" key="1">
    <citation type="journal article" date="2008" name="J. Bacteriol.">
        <title>'Candidatus Cloacamonas acidaminovorans': genome sequence reconstruction provides a first glimpse of a new bacterial division.</title>
        <authorList>
            <person name="Pelletier E."/>
            <person name="Kreimeyer A."/>
            <person name="Bocs S."/>
            <person name="Rouy Z."/>
            <person name="Gyapay G."/>
            <person name="Chouari R."/>
            <person name="Riviere D."/>
            <person name="Ganesan A."/>
            <person name="Daegelen P."/>
            <person name="Sghir A."/>
            <person name="Cohen G.N."/>
            <person name="Medigue C."/>
            <person name="Weissenbach J."/>
            <person name="Le Paslier D."/>
        </authorList>
    </citation>
    <scope>NUCLEOTIDE SEQUENCE [LARGE SCALE GENOMIC DNA]</scope>
    <source>
        <strain evidence="27">Evry</strain>
    </source>
</reference>
<feature type="domain" description="4Fe-4S ferredoxin-type" evidence="25">
    <location>
        <begin position="762"/>
        <end position="790"/>
    </location>
</feature>
<keyword evidence="27" id="KW-1185">Reference proteome</keyword>
<dbReference type="Gene3D" id="1.10.1060.10">
    <property type="entry name" value="Alpha-helical ferredoxin"/>
    <property type="match status" value="1"/>
</dbReference>
<dbReference type="HOGENOM" id="CLU_344431_0_0_0"/>
<evidence type="ECO:0000256" key="21">
    <source>
        <dbReference type="ARBA" id="ARBA00048792"/>
    </source>
</evidence>
<comment type="subunit">
    <text evidence="23">Heterotetramer of 2 PreA and 2 PreT subunits.</text>
</comment>
<dbReference type="InterPro" id="IPR005720">
    <property type="entry name" value="Dihydroorotate_DH_cat"/>
</dbReference>
<dbReference type="GO" id="GO:0004159">
    <property type="term" value="F:dihydropyrimidine dehydrogenase (NAD+) activity"/>
    <property type="evidence" value="ECO:0007669"/>
    <property type="project" value="UniProtKB-EC"/>
</dbReference>
<dbReference type="GO" id="GO:0006210">
    <property type="term" value="P:thymine catabolic process"/>
    <property type="evidence" value="ECO:0007669"/>
    <property type="project" value="TreeGrafter"/>
</dbReference>
<evidence type="ECO:0000256" key="23">
    <source>
        <dbReference type="ARBA" id="ARBA00049714"/>
    </source>
</evidence>
<evidence type="ECO:0000256" key="20">
    <source>
        <dbReference type="ARBA" id="ARBA00047685"/>
    </source>
</evidence>
<dbReference type="PRINTS" id="PR00368">
    <property type="entry name" value="FADPNR"/>
</dbReference>
<comment type="function">
    <text evidence="22">Involved in pyrimidine base degradation. Catalyzes physiologically the reduction of uracil to 5,6-dihydrouracil (DHU) by using NADH as a specific cosubstrate. It also catalyzes the reverse reaction and the reduction of thymine to 5,6-dihydrothymine (DHT).</text>
</comment>
<dbReference type="GO" id="GO:0006212">
    <property type="term" value="P:uracil catabolic process"/>
    <property type="evidence" value="ECO:0007669"/>
    <property type="project" value="TreeGrafter"/>
</dbReference>
<evidence type="ECO:0000256" key="22">
    <source>
        <dbReference type="ARBA" id="ARBA00049578"/>
    </source>
</evidence>
<comment type="similarity">
    <text evidence="4">Belongs to the dihydropyrimidine dehydrogenase family.</text>
</comment>
<name>B0VG14_CLOAI</name>
<evidence type="ECO:0000256" key="1">
    <source>
        <dbReference type="ARBA" id="ARBA00001917"/>
    </source>
</evidence>
<dbReference type="Pfam" id="PF07992">
    <property type="entry name" value="Pyr_redox_2"/>
    <property type="match status" value="1"/>
</dbReference>
<dbReference type="SUPFAM" id="SSF46548">
    <property type="entry name" value="alpha-helical ferredoxin"/>
    <property type="match status" value="1"/>
</dbReference>
<evidence type="ECO:0000256" key="14">
    <source>
        <dbReference type="ARBA" id="ARBA00023002"/>
    </source>
</evidence>
<sequence length="821" mass="89344">MEDKMILTDAQLFSEISRCEFCENKPCKNACPCDCSPADFMMAVAKGRPSDFKRAAGLILASNPLGGICGNVCPDDHCVNACARENFDTPIQIPAVQATIIRKARELNMVPEFTPSFSLNKKIAIIGAGPSAIGAAVTLTQFGYQTVMFDPEPLGGQVNLIPEERLEKIDLLDDLKFLAETFKIEHIRKKIEEPQTLLNDDFEAVIVAGGLNKPIHLNIPGDETAIYGFDILKNPSPYNFTGKRVALVGGAIAADMALLIAKNNAAYVEMITLENFTEMPLTEPEKATLIEAGIEFSPRTRITEIVNEGNQIKGIKTKKVYLPKGEKFAPNLIRDEAGTTESFRPFDMVIIAIGNRPPFDVNKLETLSDRLFCCGDMINGPTTVVEAVASGKNTALKVHSLLSKKDISEPEKATKSCFPVWGWKKYPVSLETDFFGRKMDSPFILSAAPPSDGYEQMKKAYLAGWSGGIMKTAFDNEDIHIPGEYMFTFGDKKKTFANCDNVSEHPLDRVCSEIALLIKEFPDRLTMASTGGPVTGDDINDKKGWQANTIKLEKAGAMGIEYSLSCPQGGDGTKGDIVAQDPALTAKIIDWVMEISNPEIPKLFKLTGAVTSIYPILSAVKSVLDKYPGKKAGITLANTFPALAFREKEKPWDEGIIVGLSGESILPISYLNLARAGNSGIFISGNGGAMNYLDAANFLALGAGNVQFCTIVEKYGYGIIDELKMGLSYLLEAKGLKSVAELIGIAQPKPITDFLDLPTKTKSSSLIKELCLKCGNCTRCPYQAIELDEDCYPKIDPDKCVGCSLCTQLCFAGALEMKNEK</sequence>
<dbReference type="InterPro" id="IPR009051">
    <property type="entry name" value="Helical_ferredxn"/>
</dbReference>
<dbReference type="EMBL" id="CU466930">
    <property type="protein sequence ID" value="CAO81469.1"/>
    <property type="molecule type" value="Genomic_DNA"/>
</dbReference>
<dbReference type="Gene3D" id="3.20.20.70">
    <property type="entry name" value="Aldolase class I"/>
    <property type="match status" value="1"/>
</dbReference>
<dbReference type="PANTHER" id="PTHR43073">
    <property type="entry name" value="DIHYDROPYRIMIDINE DEHYDROGENASE [NADP(+)]"/>
    <property type="match status" value="1"/>
</dbReference>
<proteinExistence type="inferred from homology"/>
<keyword evidence="16" id="KW-0411">Iron-sulfur</keyword>
<dbReference type="Proteomes" id="UP000002019">
    <property type="component" value="Chromosome"/>
</dbReference>
<keyword evidence="8" id="KW-0288">FMN</keyword>
<dbReference type="GO" id="GO:0046872">
    <property type="term" value="F:metal ion binding"/>
    <property type="evidence" value="ECO:0007669"/>
    <property type="project" value="UniProtKB-KW"/>
</dbReference>
<keyword evidence="12" id="KW-0274">FAD</keyword>
<dbReference type="Pfam" id="PF01180">
    <property type="entry name" value="DHO_dh"/>
    <property type="match status" value="1"/>
</dbReference>
<dbReference type="Gene3D" id="3.30.70.20">
    <property type="match status" value="1"/>
</dbReference>
<evidence type="ECO:0000256" key="15">
    <source>
        <dbReference type="ARBA" id="ARBA00023004"/>
    </source>
</evidence>
<comment type="cofactor">
    <cofactor evidence="3">
        <name>FAD</name>
        <dbReference type="ChEBI" id="CHEBI:57692"/>
    </cofactor>
</comment>
<evidence type="ECO:0000256" key="11">
    <source>
        <dbReference type="ARBA" id="ARBA00022741"/>
    </source>
</evidence>
<evidence type="ECO:0000256" key="24">
    <source>
        <dbReference type="ARBA" id="ARBA00049728"/>
    </source>
</evidence>
<comment type="catalytic activity">
    <reaction evidence="20">
        <text>5,6-dihydrothymine + NAD(+) = thymine + NADH + H(+)</text>
        <dbReference type="Rhea" id="RHEA:28791"/>
        <dbReference type="ChEBI" id="CHEBI:15378"/>
        <dbReference type="ChEBI" id="CHEBI:17821"/>
        <dbReference type="ChEBI" id="CHEBI:27468"/>
        <dbReference type="ChEBI" id="CHEBI:57540"/>
        <dbReference type="ChEBI" id="CHEBI:57945"/>
        <dbReference type="EC" id="1.3.1.1"/>
    </reaction>
</comment>
<evidence type="ECO:0000256" key="12">
    <source>
        <dbReference type="ARBA" id="ARBA00022827"/>
    </source>
</evidence>
<dbReference type="AlphaFoldDB" id="B0VG14"/>
<dbReference type="PROSITE" id="PS51379">
    <property type="entry name" value="4FE4S_FER_2"/>
    <property type="match status" value="2"/>
</dbReference>
<evidence type="ECO:0000256" key="9">
    <source>
        <dbReference type="ARBA" id="ARBA00022723"/>
    </source>
</evidence>
<evidence type="ECO:0000256" key="18">
    <source>
        <dbReference type="ARBA" id="ARBA00030119"/>
    </source>
</evidence>
<feature type="domain" description="4Fe-4S ferredoxin-type" evidence="25">
    <location>
        <begin position="791"/>
        <end position="820"/>
    </location>
</feature>
<evidence type="ECO:0000313" key="26">
    <source>
        <dbReference type="EMBL" id="CAO81469.1"/>
    </source>
</evidence>
<evidence type="ECO:0000256" key="3">
    <source>
        <dbReference type="ARBA" id="ARBA00001974"/>
    </source>
</evidence>
<evidence type="ECO:0000256" key="7">
    <source>
        <dbReference type="ARBA" id="ARBA00022630"/>
    </source>
</evidence>
<dbReference type="GO" id="GO:0002058">
    <property type="term" value="F:uracil binding"/>
    <property type="evidence" value="ECO:0007669"/>
    <property type="project" value="TreeGrafter"/>
</dbReference>
<dbReference type="GO" id="GO:0050661">
    <property type="term" value="F:NADP binding"/>
    <property type="evidence" value="ECO:0007669"/>
    <property type="project" value="TreeGrafter"/>
</dbReference>
<evidence type="ECO:0000256" key="16">
    <source>
        <dbReference type="ARBA" id="ARBA00023014"/>
    </source>
</evidence>
<dbReference type="SUPFAM" id="SSF51905">
    <property type="entry name" value="FAD/NAD(P)-binding domain"/>
    <property type="match status" value="1"/>
</dbReference>
<dbReference type="PANTHER" id="PTHR43073:SF2">
    <property type="entry name" value="DIHYDROPYRIMIDINE DEHYDROGENASE [NADP(+)]"/>
    <property type="match status" value="1"/>
</dbReference>
<dbReference type="InterPro" id="IPR023753">
    <property type="entry name" value="FAD/NAD-binding_dom"/>
</dbReference>
<keyword evidence="6" id="KW-0004">4Fe-4S</keyword>
<evidence type="ECO:0000256" key="17">
    <source>
        <dbReference type="ARBA" id="ARBA00029440"/>
    </source>
</evidence>
<evidence type="ECO:0000259" key="25">
    <source>
        <dbReference type="PROSITE" id="PS51379"/>
    </source>
</evidence>
<comment type="catalytic activity">
    <reaction evidence="21">
        <text>5,6-dihydrouracil + NAD(+) = uracil + NADH + H(+)</text>
        <dbReference type="Rhea" id="RHEA:20189"/>
        <dbReference type="ChEBI" id="CHEBI:15378"/>
        <dbReference type="ChEBI" id="CHEBI:15901"/>
        <dbReference type="ChEBI" id="CHEBI:17568"/>
        <dbReference type="ChEBI" id="CHEBI:57540"/>
        <dbReference type="ChEBI" id="CHEBI:57945"/>
        <dbReference type="EC" id="1.3.1.1"/>
    </reaction>
</comment>
<keyword evidence="15" id="KW-0408">Iron</keyword>
<dbReference type="Pfam" id="PF14691">
    <property type="entry name" value="Fer4_20"/>
    <property type="match status" value="1"/>
</dbReference>
<comment type="cofactor">
    <cofactor evidence="2">
        <name>[4Fe-4S] cluster</name>
        <dbReference type="ChEBI" id="CHEBI:49883"/>
    </cofactor>
</comment>
<evidence type="ECO:0000256" key="10">
    <source>
        <dbReference type="ARBA" id="ARBA00022737"/>
    </source>
</evidence>
<dbReference type="SUPFAM" id="SSF54862">
    <property type="entry name" value="4Fe-4S ferredoxins"/>
    <property type="match status" value="1"/>
</dbReference>
<keyword evidence="9" id="KW-0479">Metal-binding</keyword>
<keyword evidence="10" id="KW-0677">Repeat</keyword>
<organism evidence="26 27">
    <name type="scientific">Cloacimonas acidaminovorans (strain Evry)</name>
    <dbReference type="NCBI Taxonomy" id="459349"/>
    <lineage>
        <taxon>Bacteria</taxon>
        <taxon>Pseudomonadati</taxon>
        <taxon>Candidatus Cloacimonadota</taxon>
        <taxon>Candidatus Cloacimonadia</taxon>
        <taxon>Candidatus Cloacimonadales</taxon>
        <taxon>Candidatus Cloacimonadaceae</taxon>
        <taxon>Candidatus Cloacimonas</taxon>
    </lineage>
</organism>
<gene>
    <name evidence="26" type="ordered locus">CLOAM1631</name>
</gene>
<dbReference type="KEGG" id="caci:CLOAM1631"/>
<evidence type="ECO:0000256" key="5">
    <source>
        <dbReference type="ARBA" id="ARBA00011048"/>
    </source>
</evidence>
<comment type="cofactor">
    <cofactor evidence="1">
        <name>FMN</name>
        <dbReference type="ChEBI" id="CHEBI:58210"/>
    </cofactor>
</comment>
<dbReference type="STRING" id="459349.CLOAM1631"/>
<dbReference type="EC" id="1.3.1.1" evidence="24"/>
<dbReference type="eggNOG" id="COG0167">
    <property type="taxonomic scope" value="Bacteria"/>
</dbReference>
<dbReference type="InterPro" id="IPR013785">
    <property type="entry name" value="Aldolase_TIM"/>
</dbReference>
<protein>
    <recommendedName>
        <fullName evidence="24">dihydrouracil dehydrogenase (NAD(+))</fullName>
        <ecNumber evidence="24">1.3.1.1</ecNumber>
    </recommendedName>
    <alternativeName>
        <fullName evidence="19">Dihydrothymine dehydrogenase</fullName>
    </alternativeName>
    <alternativeName>
        <fullName evidence="18">Dihydrouracil dehydrogenase</fullName>
    </alternativeName>
</protein>
<evidence type="ECO:0000256" key="19">
    <source>
        <dbReference type="ARBA" id="ARBA00032722"/>
    </source>
</evidence>
<keyword evidence="13" id="KW-0521">NADP</keyword>
<evidence type="ECO:0000256" key="4">
    <source>
        <dbReference type="ARBA" id="ARBA00010804"/>
    </source>
</evidence>
<dbReference type="InterPro" id="IPR036188">
    <property type="entry name" value="FAD/NAD-bd_sf"/>
</dbReference>
<comment type="pathway">
    <text evidence="17">Amino-acid biosynthesis.</text>
</comment>
<dbReference type="Pfam" id="PF00037">
    <property type="entry name" value="Fer4"/>
    <property type="match status" value="1"/>
</dbReference>
<keyword evidence="14 26" id="KW-0560">Oxidoreductase</keyword>
<dbReference type="PRINTS" id="PR00469">
    <property type="entry name" value="PNDRDTASEII"/>
</dbReference>
<evidence type="ECO:0000256" key="2">
    <source>
        <dbReference type="ARBA" id="ARBA00001966"/>
    </source>
</evidence>
<keyword evidence="11" id="KW-0547">Nucleotide-binding</keyword>
<dbReference type="eggNOG" id="COG1148">
    <property type="taxonomic scope" value="Bacteria"/>
</dbReference>
<dbReference type="InterPro" id="IPR017896">
    <property type="entry name" value="4Fe4S_Fe-S-bd"/>
</dbReference>
<dbReference type="InterPro" id="IPR028261">
    <property type="entry name" value="DPD_II"/>
</dbReference>
<dbReference type="SUPFAM" id="SSF51395">
    <property type="entry name" value="FMN-linked oxidoreductases"/>
    <property type="match status" value="1"/>
</dbReference>
<dbReference type="Gene3D" id="3.50.50.60">
    <property type="entry name" value="FAD/NAD(P)-binding domain"/>
    <property type="match status" value="1"/>
</dbReference>
<dbReference type="eggNOG" id="COG0493">
    <property type="taxonomic scope" value="Bacteria"/>
</dbReference>
<evidence type="ECO:0000256" key="13">
    <source>
        <dbReference type="ARBA" id="ARBA00022857"/>
    </source>
</evidence>
<dbReference type="Gene3D" id="3.40.50.720">
    <property type="entry name" value="NAD(P)-binding Rossmann-like Domain"/>
    <property type="match status" value="1"/>
</dbReference>